<reference evidence="1 2" key="1">
    <citation type="journal article" date="2018" name="IMA Fungus">
        <title>IMA Genome-F 10: Nine draft genome sequences of Claviceps purpurea s.lat., including C. arundinis, C. humidiphila, and C. cf. spartinae, pseudomolecules for the pitch canker pathogen Fusarium circinatum, draft genome of Davidsoniella eucalypti, Grosmannia galeiformis, Quambalaria eucalypti, and Teratosphaeria destructans.</title>
        <authorList>
            <person name="Wingfield B.D."/>
            <person name="Liu M."/>
            <person name="Nguyen H.D."/>
            <person name="Lane F.A."/>
            <person name="Morgan S.W."/>
            <person name="De Vos L."/>
            <person name="Wilken P.M."/>
            <person name="Duong T.A."/>
            <person name="Aylward J."/>
            <person name="Coetzee M.P."/>
            <person name="Dadej K."/>
            <person name="De Beer Z.W."/>
            <person name="Findlay W."/>
            <person name="Havenga M."/>
            <person name="Kolarik M."/>
            <person name="Menzies J.G."/>
            <person name="Naidoo K."/>
            <person name="Pochopski O."/>
            <person name="Shoukouhi P."/>
            <person name="Santana Q.C."/>
            <person name="Seifert K.A."/>
            <person name="Soal N."/>
            <person name="Steenkamp E.T."/>
            <person name="Tatham C.T."/>
            <person name="van der Nest M.A."/>
            <person name="Wingfield M.J."/>
        </authorList>
    </citation>
    <scope>NUCLEOTIDE SEQUENCE [LARGE SCALE GENOMIC DNA]</scope>
    <source>
        <strain evidence="1">CMW44962</strain>
    </source>
</reference>
<dbReference type="GO" id="GO:0016301">
    <property type="term" value="F:kinase activity"/>
    <property type="evidence" value="ECO:0007669"/>
    <property type="project" value="UniProtKB-KW"/>
</dbReference>
<organism evidence="1 2">
    <name type="scientific">Teratosphaeria destructans</name>
    <dbReference type="NCBI Taxonomy" id="418781"/>
    <lineage>
        <taxon>Eukaryota</taxon>
        <taxon>Fungi</taxon>
        <taxon>Dikarya</taxon>
        <taxon>Ascomycota</taxon>
        <taxon>Pezizomycotina</taxon>
        <taxon>Dothideomycetes</taxon>
        <taxon>Dothideomycetidae</taxon>
        <taxon>Mycosphaerellales</taxon>
        <taxon>Teratosphaeriaceae</taxon>
        <taxon>Teratosphaeria</taxon>
    </lineage>
</organism>
<evidence type="ECO:0000313" key="1">
    <source>
        <dbReference type="EMBL" id="KAH9840455.1"/>
    </source>
</evidence>
<dbReference type="EMBL" id="RIBY02000557">
    <property type="protein sequence ID" value="KAH9840455.1"/>
    <property type="molecule type" value="Genomic_DNA"/>
</dbReference>
<accession>A0A9W7W564</accession>
<protein>
    <submittedName>
        <fullName evidence="1">Kinase-like domain</fullName>
    </submittedName>
</protein>
<sequence>MQHKSASEAVHRGLQTPRITSKRDLLHLCEVEDLESGKALGIRKFDLTINKILQSLQPIPDEVIYPLADPQVSICDPADIQDNLHYLKRPELLCLDDPEETKLWPALLLGAIAILERLKVQHLPNMARYFGCTKRRGRIIGIVLEKYKVIL</sequence>
<keyword evidence="2" id="KW-1185">Reference proteome</keyword>
<evidence type="ECO:0000313" key="2">
    <source>
        <dbReference type="Proteomes" id="UP001138500"/>
    </source>
</evidence>
<reference evidence="1 2" key="2">
    <citation type="journal article" date="2021" name="Curr. Genet.">
        <title>Genetic response to nitrogen starvation in the aggressive Eucalyptus foliar pathogen Teratosphaeria destructans.</title>
        <authorList>
            <person name="Havenga M."/>
            <person name="Wingfield B.D."/>
            <person name="Wingfield M.J."/>
            <person name="Dreyer L.L."/>
            <person name="Roets F."/>
            <person name="Aylward J."/>
        </authorList>
    </citation>
    <scope>NUCLEOTIDE SEQUENCE [LARGE SCALE GENOMIC DNA]</scope>
    <source>
        <strain evidence="1">CMW44962</strain>
    </source>
</reference>
<dbReference type="OrthoDB" id="4062651at2759"/>
<dbReference type="Proteomes" id="UP001138500">
    <property type="component" value="Unassembled WGS sequence"/>
</dbReference>
<comment type="caution">
    <text evidence="1">The sequence shown here is derived from an EMBL/GenBank/DDBJ whole genome shotgun (WGS) entry which is preliminary data.</text>
</comment>
<name>A0A9W7W564_9PEZI</name>
<dbReference type="AlphaFoldDB" id="A0A9W7W564"/>
<proteinExistence type="predicted"/>
<gene>
    <name evidence="1" type="ORF">Tdes44962_MAKER01655</name>
</gene>